<comment type="caution">
    <text evidence="2">The sequence shown here is derived from an EMBL/GenBank/DDBJ whole genome shotgun (WGS) entry which is preliminary data.</text>
</comment>
<proteinExistence type="predicted"/>
<feature type="compositionally biased region" description="Basic and acidic residues" evidence="1">
    <location>
        <begin position="1"/>
        <end position="11"/>
    </location>
</feature>
<name>A0A6G1ENR9_9ORYZ</name>
<dbReference type="EMBL" id="SPHZ02000003">
    <property type="protein sequence ID" value="KAF0926255.1"/>
    <property type="molecule type" value="Genomic_DNA"/>
</dbReference>
<evidence type="ECO:0000313" key="3">
    <source>
        <dbReference type="Proteomes" id="UP000479710"/>
    </source>
</evidence>
<accession>A0A6G1ENR9</accession>
<sequence length="97" mass="10479">MSADRDQEKHAASPTSAVSVQSWAEHSYHSVPEQAMREIEAVCEEFFRLTVEDERIRDRAVAVAVRGHGAPAGLLQSPAAQLAHVTDAQAGTVMGRP</sequence>
<feature type="compositionally biased region" description="Polar residues" evidence="1">
    <location>
        <begin position="13"/>
        <end position="24"/>
    </location>
</feature>
<organism evidence="2 3">
    <name type="scientific">Oryza meyeriana var. granulata</name>
    <dbReference type="NCBI Taxonomy" id="110450"/>
    <lineage>
        <taxon>Eukaryota</taxon>
        <taxon>Viridiplantae</taxon>
        <taxon>Streptophyta</taxon>
        <taxon>Embryophyta</taxon>
        <taxon>Tracheophyta</taxon>
        <taxon>Spermatophyta</taxon>
        <taxon>Magnoliopsida</taxon>
        <taxon>Liliopsida</taxon>
        <taxon>Poales</taxon>
        <taxon>Poaceae</taxon>
        <taxon>BOP clade</taxon>
        <taxon>Oryzoideae</taxon>
        <taxon>Oryzeae</taxon>
        <taxon>Oryzinae</taxon>
        <taxon>Oryza</taxon>
        <taxon>Oryza meyeriana</taxon>
    </lineage>
</organism>
<feature type="region of interest" description="Disordered" evidence="1">
    <location>
        <begin position="1"/>
        <end position="31"/>
    </location>
</feature>
<dbReference type="Proteomes" id="UP000479710">
    <property type="component" value="Unassembled WGS sequence"/>
</dbReference>
<dbReference type="AlphaFoldDB" id="A0A6G1ENR9"/>
<reference evidence="2 3" key="1">
    <citation type="submission" date="2019-11" db="EMBL/GenBank/DDBJ databases">
        <title>Whole genome sequence of Oryza granulata.</title>
        <authorList>
            <person name="Li W."/>
        </authorList>
    </citation>
    <scope>NUCLEOTIDE SEQUENCE [LARGE SCALE GENOMIC DNA]</scope>
    <source>
        <strain evidence="3">cv. Menghai</strain>
        <tissue evidence="2">Leaf</tissue>
    </source>
</reference>
<evidence type="ECO:0000313" key="2">
    <source>
        <dbReference type="EMBL" id="KAF0926255.1"/>
    </source>
</evidence>
<evidence type="ECO:0000256" key="1">
    <source>
        <dbReference type="SAM" id="MobiDB-lite"/>
    </source>
</evidence>
<protein>
    <submittedName>
        <fullName evidence="2">Uncharacterized protein</fullName>
    </submittedName>
</protein>
<gene>
    <name evidence="2" type="ORF">E2562_022083</name>
</gene>
<keyword evidence="3" id="KW-1185">Reference proteome</keyword>